<reference evidence="1 2" key="1">
    <citation type="journal article" date="2018" name="Sci. Rep.">
        <title>Genomic signatures of local adaptation to the degree of environmental predictability in rotifers.</title>
        <authorList>
            <person name="Franch-Gras L."/>
            <person name="Hahn C."/>
            <person name="Garcia-Roger E.M."/>
            <person name="Carmona M.J."/>
            <person name="Serra M."/>
            <person name="Gomez A."/>
        </authorList>
    </citation>
    <scope>NUCLEOTIDE SEQUENCE [LARGE SCALE GENOMIC DNA]</scope>
    <source>
        <strain evidence="1">HYR1</strain>
    </source>
</reference>
<evidence type="ECO:0000313" key="2">
    <source>
        <dbReference type="Proteomes" id="UP000276133"/>
    </source>
</evidence>
<dbReference type="AlphaFoldDB" id="A0A3M7RLW6"/>
<comment type="caution">
    <text evidence="1">The sequence shown here is derived from an EMBL/GenBank/DDBJ whole genome shotgun (WGS) entry which is preliminary data.</text>
</comment>
<evidence type="ECO:0000313" key="1">
    <source>
        <dbReference type="EMBL" id="RNA24459.1"/>
    </source>
</evidence>
<sequence>MPGQIILQNNTFYKLTTGRIFRSTLTLTYFVLDLNLDKPFLNTRYINNSTFNTLDPSLRSWTLKNNTVFLLKAQNIKKKVSISLLDFAKYVPADSPFNECWRCLIKEPSGMKY</sequence>
<gene>
    <name evidence="1" type="ORF">BpHYR1_051884</name>
</gene>
<name>A0A3M7RLW6_BRAPC</name>
<dbReference type="Proteomes" id="UP000276133">
    <property type="component" value="Unassembled WGS sequence"/>
</dbReference>
<accession>A0A3M7RLW6</accession>
<dbReference type="EMBL" id="REGN01003114">
    <property type="protein sequence ID" value="RNA24459.1"/>
    <property type="molecule type" value="Genomic_DNA"/>
</dbReference>
<proteinExistence type="predicted"/>
<protein>
    <submittedName>
        <fullName evidence="1">Uncharacterized protein</fullName>
    </submittedName>
</protein>
<keyword evidence="2" id="KW-1185">Reference proteome</keyword>
<organism evidence="1 2">
    <name type="scientific">Brachionus plicatilis</name>
    <name type="common">Marine rotifer</name>
    <name type="synonym">Brachionus muelleri</name>
    <dbReference type="NCBI Taxonomy" id="10195"/>
    <lineage>
        <taxon>Eukaryota</taxon>
        <taxon>Metazoa</taxon>
        <taxon>Spiralia</taxon>
        <taxon>Gnathifera</taxon>
        <taxon>Rotifera</taxon>
        <taxon>Eurotatoria</taxon>
        <taxon>Monogononta</taxon>
        <taxon>Pseudotrocha</taxon>
        <taxon>Ploima</taxon>
        <taxon>Brachionidae</taxon>
        <taxon>Brachionus</taxon>
    </lineage>
</organism>